<dbReference type="RefSeq" id="WP_344756318.1">
    <property type="nucleotide sequence ID" value="NZ_BAABBW010000005.1"/>
</dbReference>
<evidence type="ECO:0000313" key="4">
    <source>
        <dbReference type="EMBL" id="GAA4179653.1"/>
    </source>
</evidence>
<evidence type="ECO:0000256" key="1">
    <source>
        <dbReference type="ARBA" id="ARBA00022679"/>
    </source>
</evidence>
<organism evidence="4 5">
    <name type="scientific">Gryllotalpicola koreensis</name>
    <dbReference type="NCBI Taxonomy" id="993086"/>
    <lineage>
        <taxon>Bacteria</taxon>
        <taxon>Bacillati</taxon>
        <taxon>Actinomycetota</taxon>
        <taxon>Actinomycetes</taxon>
        <taxon>Micrococcales</taxon>
        <taxon>Microbacteriaceae</taxon>
        <taxon>Gryllotalpicola</taxon>
    </lineage>
</organism>
<gene>
    <name evidence="4" type="ORF">GCM10022287_32310</name>
</gene>
<dbReference type="Pfam" id="PF00583">
    <property type="entry name" value="Acetyltransf_1"/>
    <property type="match status" value="1"/>
</dbReference>
<dbReference type="InterPro" id="IPR016181">
    <property type="entry name" value="Acyl_CoA_acyltransferase"/>
</dbReference>
<sequence>MTVRIENAAPADLEDCVAIWARAIEARDGVDDPAVPGRARAKLTAPRRLAWLVARDGETPVAFALASEGGTGTVGPHDPAGYAYLGLLAVAPGAWGRGIATQLLDRLAVELAATGAPGAYLHVLTENTGAIRRYEGAGWHPFGEVFAHPATGRPSLTYVTEFASTDVGGAA</sequence>
<keyword evidence="5" id="KW-1185">Reference proteome</keyword>
<protein>
    <recommendedName>
        <fullName evidence="3">N-acetyltransferase domain-containing protein</fullName>
    </recommendedName>
</protein>
<dbReference type="InterPro" id="IPR050832">
    <property type="entry name" value="Bact_Acetyltransf"/>
</dbReference>
<evidence type="ECO:0000313" key="5">
    <source>
        <dbReference type="Proteomes" id="UP001501079"/>
    </source>
</evidence>
<dbReference type="PANTHER" id="PTHR43877">
    <property type="entry name" value="AMINOALKYLPHOSPHONATE N-ACETYLTRANSFERASE-RELATED-RELATED"/>
    <property type="match status" value="1"/>
</dbReference>
<keyword evidence="1" id="KW-0808">Transferase</keyword>
<reference evidence="5" key="1">
    <citation type="journal article" date="2019" name="Int. J. Syst. Evol. Microbiol.">
        <title>The Global Catalogue of Microorganisms (GCM) 10K type strain sequencing project: providing services to taxonomists for standard genome sequencing and annotation.</title>
        <authorList>
            <consortium name="The Broad Institute Genomics Platform"/>
            <consortium name="The Broad Institute Genome Sequencing Center for Infectious Disease"/>
            <person name="Wu L."/>
            <person name="Ma J."/>
        </authorList>
    </citation>
    <scope>NUCLEOTIDE SEQUENCE [LARGE SCALE GENOMIC DNA]</scope>
    <source>
        <strain evidence="5">JCM 17591</strain>
    </source>
</reference>
<dbReference type="SUPFAM" id="SSF55729">
    <property type="entry name" value="Acyl-CoA N-acyltransferases (Nat)"/>
    <property type="match status" value="1"/>
</dbReference>
<comment type="caution">
    <text evidence="4">The sequence shown here is derived from an EMBL/GenBank/DDBJ whole genome shotgun (WGS) entry which is preliminary data.</text>
</comment>
<keyword evidence="2" id="KW-0012">Acyltransferase</keyword>
<dbReference type="EMBL" id="BAABBW010000005">
    <property type="protein sequence ID" value="GAA4179653.1"/>
    <property type="molecule type" value="Genomic_DNA"/>
</dbReference>
<evidence type="ECO:0000256" key="2">
    <source>
        <dbReference type="ARBA" id="ARBA00023315"/>
    </source>
</evidence>
<dbReference type="Proteomes" id="UP001501079">
    <property type="component" value="Unassembled WGS sequence"/>
</dbReference>
<dbReference type="PROSITE" id="PS51186">
    <property type="entry name" value="GNAT"/>
    <property type="match status" value="1"/>
</dbReference>
<proteinExistence type="predicted"/>
<evidence type="ECO:0000259" key="3">
    <source>
        <dbReference type="PROSITE" id="PS51186"/>
    </source>
</evidence>
<name>A0ABP8A808_9MICO</name>
<dbReference type="Gene3D" id="3.40.630.30">
    <property type="match status" value="1"/>
</dbReference>
<feature type="domain" description="N-acetyltransferase" evidence="3">
    <location>
        <begin position="3"/>
        <end position="163"/>
    </location>
</feature>
<dbReference type="CDD" id="cd04301">
    <property type="entry name" value="NAT_SF"/>
    <property type="match status" value="1"/>
</dbReference>
<dbReference type="InterPro" id="IPR000182">
    <property type="entry name" value="GNAT_dom"/>
</dbReference>
<dbReference type="PANTHER" id="PTHR43877:SF2">
    <property type="entry name" value="AMINOALKYLPHOSPHONATE N-ACETYLTRANSFERASE-RELATED"/>
    <property type="match status" value="1"/>
</dbReference>
<accession>A0ABP8A808</accession>